<dbReference type="AlphaFoldDB" id="A0AAD0N028"/>
<proteinExistence type="predicted"/>
<gene>
    <name evidence="2" type="ORF">DA456_24095</name>
</gene>
<feature type="domain" description="DUF6957" evidence="1">
    <location>
        <begin position="27"/>
        <end position="135"/>
    </location>
</feature>
<reference evidence="2 3" key="1">
    <citation type="submission" date="2018-04" db="EMBL/GenBank/DDBJ databases">
        <authorList>
            <person name="Cha J.-S."/>
        </authorList>
    </citation>
    <scope>NUCLEOTIDE SEQUENCE [LARGE SCALE GENOMIC DNA]</scope>
    <source>
        <strain evidence="2 3">LMG5095</strain>
    </source>
</reference>
<dbReference type="InterPro" id="IPR054232">
    <property type="entry name" value="DUF6957"/>
</dbReference>
<dbReference type="Proteomes" id="UP000240475">
    <property type="component" value="Chromosome"/>
</dbReference>
<evidence type="ECO:0000313" key="3">
    <source>
        <dbReference type="Proteomes" id="UP000240475"/>
    </source>
</evidence>
<dbReference type="Pfam" id="PF22275">
    <property type="entry name" value="DUF6957"/>
    <property type="match status" value="1"/>
</dbReference>
<dbReference type="EMBL" id="CP028490">
    <property type="protein sequence ID" value="AVX26226.1"/>
    <property type="molecule type" value="Genomic_DNA"/>
</dbReference>
<evidence type="ECO:0000313" key="2">
    <source>
        <dbReference type="EMBL" id="AVX26226.1"/>
    </source>
</evidence>
<sequence>MAESPMSDTLRDVAELLNGEGESLAGFAGDVAEAEAMVILRPSWKPYCIVRDWMLIEIAVTDEFRESLAGDGLQPYVLYASNVLSHSCNKRLTGDWVRSTFQRSFDGSVFETRNTVYILLGEGLRKNARIETVMSIVGLY</sequence>
<name>A0AAD0N028_PSESX</name>
<evidence type="ECO:0000259" key="1">
    <source>
        <dbReference type="Pfam" id="PF22275"/>
    </source>
</evidence>
<organism evidence="2 3">
    <name type="scientific">Pseudomonas syringae pv. atrofaciens</name>
    <dbReference type="NCBI Taxonomy" id="192087"/>
    <lineage>
        <taxon>Bacteria</taxon>
        <taxon>Pseudomonadati</taxon>
        <taxon>Pseudomonadota</taxon>
        <taxon>Gammaproteobacteria</taxon>
        <taxon>Pseudomonadales</taxon>
        <taxon>Pseudomonadaceae</taxon>
        <taxon>Pseudomonas</taxon>
        <taxon>Pseudomonas syringae</taxon>
    </lineage>
</organism>
<protein>
    <recommendedName>
        <fullName evidence="1">DUF6957 domain-containing protein</fullName>
    </recommendedName>
</protein>
<accession>A0AAD0N028</accession>